<feature type="transmembrane region" description="Helical" evidence="5">
    <location>
        <begin position="208"/>
        <end position="225"/>
    </location>
</feature>
<evidence type="ECO:0000256" key="5">
    <source>
        <dbReference type="SAM" id="Phobius"/>
    </source>
</evidence>
<feature type="transmembrane region" description="Helical" evidence="5">
    <location>
        <begin position="132"/>
        <end position="154"/>
    </location>
</feature>
<feature type="transmembrane region" description="Helical" evidence="5">
    <location>
        <begin position="292"/>
        <end position="312"/>
    </location>
</feature>
<evidence type="ECO:0000259" key="6">
    <source>
        <dbReference type="PROSITE" id="PS50850"/>
    </source>
</evidence>
<dbReference type="GO" id="GO:0022857">
    <property type="term" value="F:transmembrane transporter activity"/>
    <property type="evidence" value="ECO:0007669"/>
    <property type="project" value="InterPro"/>
</dbReference>
<dbReference type="PROSITE" id="PS50850">
    <property type="entry name" value="MFS"/>
    <property type="match status" value="1"/>
</dbReference>
<feature type="transmembrane region" description="Helical" evidence="5">
    <location>
        <begin position="98"/>
        <end position="120"/>
    </location>
</feature>
<comment type="caution">
    <text evidence="7">The sequence shown here is derived from an EMBL/GenBank/DDBJ whole genome shotgun (WGS) entry which is preliminary data.</text>
</comment>
<feature type="transmembrane region" description="Helical" evidence="5">
    <location>
        <begin position="72"/>
        <end position="92"/>
    </location>
</feature>
<dbReference type="Pfam" id="PF07690">
    <property type="entry name" value="MFS_1"/>
    <property type="match status" value="1"/>
</dbReference>
<evidence type="ECO:0000313" key="8">
    <source>
        <dbReference type="Proteomes" id="UP000460221"/>
    </source>
</evidence>
<feature type="transmembrane region" description="Helical" evidence="5">
    <location>
        <begin position="355"/>
        <end position="373"/>
    </location>
</feature>
<comment type="subcellular location">
    <subcellularLocation>
        <location evidence="1">Cell membrane</location>
        <topology evidence="1">Multi-pass membrane protein</topology>
    </subcellularLocation>
</comment>
<protein>
    <submittedName>
        <fullName evidence="7">MFS transporter</fullName>
    </submittedName>
</protein>
<feature type="transmembrane region" description="Helical" evidence="5">
    <location>
        <begin position="332"/>
        <end position="349"/>
    </location>
</feature>
<organism evidence="7 8">
    <name type="scientific">Nakamurella alba</name>
    <dbReference type="NCBI Taxonomy" id="2665158"/>
    <lineage>
        <taxon>Bacteria</taxon>
        <taxon>Bacillati</taxon>
        <taxon>Actinomycetota</taxon>
        <taxon>Actinomycetes</taxon>
        <taxon>Nakamurellales</taxon>
        <taxon>Nakamurellaceae</taxon>
        <taxon>Nakamurella</taxon>
    </lineage>
</organism>
<dbReference type="SUPFAM" id="SSF103473">
    <property type="entry name" value="MFS general substrate transporter"/>
    <property type="match status" value="1"/>
</dbReference>
<keyword evidence="3 5" id="KW-1133">Transmembrane helix</keyword>
<keyword evidence="8" id="KW-1185">Reference proteome</keyword>
<feature type="transmembrane region" description="Helical" evidence="5">
    <location>
        <begin position="423"/>
        <end position="443"/>
    </location>
</feature>
<evidence type="ECO:0000256" key="2">
    <source>
        <dbReference type="ARBA" id="ARBA00022692"/>
    </source>
</evidence>
<gene>
    <name evidence="7" type="ORF">GIS00_22340</name>
</gene>
<dbReference type="PRINTS" id="PR01036">
    <property type="entry name" value="TCRTETB"/>
</dbReference>
<feature type="transmembrane region" description="Helical" evidence="5">
    <location>
        <begin position="42"/>
        <end position="65"/>
    </location>
</feature>
<dbReference type="Gene3D" id="1.20.1250.20">
    <property type="entry name" value="MFS general substrate transporter like domains"/>
    <property type="match status" value="2"/>
</dbReference>
<feature type="transmembrane region" description="Helical" evidence="5">
    <location>
        <begin position="394"/>
        <end position="417"/>
    </location>
</feature>
<dbReference type="AlphaFoldDB" id="A0A7K1FTG5"/>
<evidence type="ECO:0000313" key="7">
    <source>
        <dbReference type="EMBL" id="MTD16679.1"/>
    </source>
</evidence>
<reference evidence="7 8" key="1">
    <citation type="submission" date="2019-11" db="EMBL/GenBank/DDBJ databases">
        <authorList>
            <person name="Jiang L.-Q."/>
        </authorList>
    </citation>
    <scope>NUCLEOTIDE SEQUENCE [LARGE SCALE GENOMIC DNA]</scope>
    <source>
        <strain evidence="7 8">YIM 132087</strain>
    </source>
</reference>
<name>A0A7K1FTG5_9ACTN</name>
<proteinExistence type="predicted"/>
<keyword evidence="2 5" id="KW-0812">Transmembrane</keyword>
<feature type="transmembrane region" description="Helical" evidence="5">
    <location>
        <begin position="231"/>
        <end position="252"/>
    </location>
</feature>
<dbReference type="PANTHER" id="PTHR23501">
    <property type="entry name" value="MAJOR FACILITATOR SUPERFAMILY"/>
    <property type="match status" value="1"/>
</dbReference>
<evidence type="ECO:0000256" key="4">
    <source>
        <dbReference type="ARBA" id="ARBA00023136"/>
    </source>
</evidence>
<feature type="transmembrane region" description="Helical" evidence="5">
    <location>
        <begin position="160"/>
        <end position="182"/>
    </location>
</feature>
<dbReference type="Proteomes" id="UP000460221">
    <property type="component" value="Unassembled WGS sequence"/>
</dbReference>
<dbReference type="InterPro" id="IPR036259">
    <property type="entry name" value="MFS_trans_sf"/>
</dbReference>
<dbReference type="InterPro" id="IPR020846">
    <property type="entry name" value="MFS_dom"/>
</dbReference>
<sequence length="457" mass="46419">MWRGPLLRPTLGSFALVFLAAFEALAVTTVMPAVSEDLQGGTLYALAFAGPLAAGVIGMVTAGALADRRGPAAPLVAAVLFFVVGLLVAGLAPTMPVLVVGRLIQGLGAGGTTVALYVLVARVYPPPLHPKIFAAFSAAWVLPALVGPALAGLIEHAAGWRWVFLGVVLLVVPAGLALAPALRDLRRQTIDMPAPETQESTEFPWSRLAWALLGAIGVLALDLSGRLPSRTWIVIGAIVAAAVTVLAVRPLLPRGTLRAARGLPAVVLTRGAISATFFGTEVYLPYLLVSDYGFAAGTAGLALTAAGLAWALTSQLQGRLGERLPDATAVRWGAALVLIGVAGVLATAAAHGWAVLLILAWAASGAGMGLAYARLTVLTLSGSTPGNQGFNSAALSIADSLGSAMALAVTGMLSALLTAGGTAFVPNFVLTTALGVLAVTLSLRVRPGRAATVPARQ</sequence>
<dbReference type="InterPro" id="IPR011701">
    <property type="entry name" value="MFS"/>
</dbReference>
<feature type="domain" description="Major facilitator superfamily (MFS) profile" evidence="6">
    <location>
        <begin position="9"/>
        <end position="450"/>
    </location>
</feature>
<dbReference type="GO" id="GO:0005886">
    <property type="term" value="C:plasma membrane"/>
    <property type="evidence" value="ECO:0007669"/>
    <property type="project" value="UniProtKB-SubCell"/>
</dbReference>
<feature type="transmembrane region" description="Helical" evidence="5">
    <location>
        <begin position="264"/>
        <end position="286"/>
    </location>
</feature>
<dbReference type="PANTHER" id="PTHR23501:SF154">
    <property type="entry name" value="MULTIDRUG-EFFLUX TRANSPORTER RV1634-RELATED"/>
    <property type="match status" value="1"/>
</dbReference>
<keyword evidence="4 5" id="KW-0472">Membrane</keyword>
<dbReference type="EMBL" id="WLYK01000011">
    <property type="protein sequence ID" value="MTD16679.1"/>
    <property type="molecule type" value="Genomic_DNA"/>
</dbReference>
<evidence type="ECO:0000256" key="1">
    <source>
        <dbReference type="ARBA" id="ARBA00004651"/>
    </source>
</evidence>
<accession>A0A7K1FTG5</accession>
<evidence type="ECO:0000256" key="3">
    <source>
        <dbReference type="ARBA" id="ARBA00022989"/>
    </source>
</evidence>